<proteinExistence type="predicted"/>
<dbReference type="InterPro" id="IPR000253">
    <property type="entry name" value="FHA_dom"/>
</dbReference>
<protein>
    <recommendedName>
        <fullName evidence="1">FHA domain-containing protein</fullName>
    </recommendedName>
</protein>
<dbReference type="EMBL" id="CACVAV010000104">
    <property type="protein sequence ID" value="CAA6806458.1"/>
    <property type="molecule type" value="Genomic_DNA"/>
</dbReference>
<dbReference type="InterPro" id="IPR008984">
    <property type="entry name" value="SMAD_FHA_dom_sf"/>
</dbReference>
<dbReference type="AlphaFoldDB" id="A0A6S6SP33"/>
<reference evidence="2" key="1">
    <citation type="submission" date="2020-01" db="EMBL/GenBank/DDBJ databases">
        <authorList>
            <person name="Meier V. D."/>
            <person name="Meier V D."/>
        </authorList>
    </citation>
    <scope>NUCLEOTIDE SEQUENCE</scope>
    <source>
        <strain evidence="2">HLG_WM_MAG_08</strain>
    </source>
</reference>
<dbReference type="PROSITE" id="PS50006">
    <property type="entry name" value="FHA_DOMAIN"/>
    <property type="match status" value="1"/>
</dbReference>
<sequence>MSQLTISLNSQVTKRIKLTKPTYIIGRDPQCDIILPERTISSHHARLINTGEDCFLEDTHSTNGVYVNSHPTRKHLLIDKDTINIGKYQLTFHSSVNLLTQLRQLSVHPRITKAPGIPWLEIRAGIKQGNIIPLEREQITLGEKDMGSITIERTSRGKHLLHGTSEDGTSETIQLSEGDSFHVGNVELVFHAAE</sequence>
<gene>
    <name evidence="2" type="ORF">HELGO_WM32328</name>
</gene>
<dbReference type="SUPFAM" id="SSF49879">
    <property type="entry name" value="SMAD/FHA domain"/>
    <property type="match status" value="1"/>
</dbReference>
<dbReference type="Pfam" id="PF00498">
    <property type="entry name" value="FHA"/>
    <property type="match status" value="1"/>
</dbReference>
<feature type="domain" description="FHA" evidence="1">
    <location>
        <begin position="23"/>
        <end position="72"/>
    </location>
</feature>
<dbReference type="SMART" id="SM00240">
    <property type="entry name" value="FHA"/>
    <property type="match status" value="1"/>
</dbReference>
<dbReference type="InterPro" id="IPR050923">
    <property type="entry name" value="Cell_Proc_Reg/RNA_Proc"/>
</dbReference>
<accession>A0A6S6SP33</accession>
<evidence type="ECO:0000259" key="1">
    <source>
        <dbReference type="PROSITE" id="PS50006"/>
    </source>
</evidence>
<name>A0A6S6SP33_9GAMM</name>
<dbReference type="Gene3D" id="2.60.200.20">
    <property type="match status" value="1"/>
</dbReference>
<organism evidence="2">
    <name type="scientific">uncultured Thiotrichaceae bacterium</name>
    <dbReference type="NCBI Taxonomy" id="298394"/>
    <lineage>
        <taxon>Bacteria</taxon>
        <taxon>Pseudomonadati</taxon>
        <taxon>Pseudomonadota</taxon>
        <taxon>Gammaproteobacteria</taxon>
        <taxon>Thiotrichales</taxon>
        <taxon>Thiotrichaceae</taxon>
        <taxon>environmental samples</taxon>
    </lineage>
</organism>
<dbReference type="CDD" id="cd00060">
    <property type="entry name" value="FHA"/>
    <property type="match status" value="1"/>
</dbReference>
<evidence type="ECO:0000313" key="2">
    <source>
        <dbReference type="EMBL" id="CAA6806458.1"/>
    </source>
</evidence>
<dbReference type="PANTHER" id="PTHR23308">
    <property type="entry name" value="NUCLEAR INHIBITOR OF PROTEIN PHOSPHATASE-1"/>
    <property type="match status" value="1"/>
</dbReference>